<evidence type="ECO:0000313" key="3">
    <source>
        <dbReference type="Proteomes" id="UP000593571"/>
    </source>
</evidence>
<dbReference type="EMBL" id="JACASE010000016">
    <property type="protein sequence ID" value="KAF6401424.1"/>
    <property type="molecule type" value="Genomic_DNA"/>
</dbReference>
<dbReference type="AlphaFoldDB" id="A0A7J8BRQ7"/>
<dbReference type="Proteomes" id="UP000593571">
    <property type="component" value="Unassembled WGS sequence"/>
</dbReference>
<protein>
    <submittedName>
        <fullName evidence="2">Uncharacterized protein</fullName>
    </submittedName>
</protein>
<keyword evidence="3" id="KW-1185">Reference proteome</keyword>
<gene>
    <name evidence="2" type="ORF">HJG63_009530</name>
</gene>
<organism evidence="2 3">
    <name type="scientific">Rousettus aegyptiacus</name>
    <name type="common">Egyptian fruit bat</name>
    <name type="synonym">Pteropus aegyptiacus</name>
    <dbReference type="NCBI Taxonomy" id="9407"/>
    <lineage>
        <taxon>Eukaryota</taxon>
        <taxon>Metazoa</taxon>
        <taxon>Chordata</taxon>
        <taxon>Craniata</taxon>
        <taxon>Vertebrata</taxon>
        <taxon>Euteleostomi</taxon>
        <taxon>Mammalia</taxon>
        <taxon>Eutheria</taxon>
        <taxon>Laurasiatheria</taxon>
        <taxon>Chiroptera</taxon>
        <taxon>Yinpterochiroptera</taxon>
        <taxon>Pteropodoidea</taxon>
        <taxon>Pteropodidae</taxon>
        <taxon>Rousettinae</taxon>
        <taxon>Rousettus</taxon>
    </lineage>
</organism>
<sequence length="210" mass="23249">MVRHLQINRDDSSPSSPSWEERGTSHELLLRQRATRPLSACPSLRRVRVLESGPTEGWVNGRSCSVPMPGCGQLRPEQALHFWARLPRSSVFCADAYVLRPPSQARAVCCAIFSGPVFLKLQCAKECPGGLAKRQIPIKHSRKSVRAKECFSQAPWWSRSCRCEDLALSGQVFVLANAAVESLCSHCWLVDDFGVLPASLFLSGSRENIS</sequence>
<evidence type="ECO:0000313" key="2">
    <source>
        <dbReference type="EMBL" id="KAF6401424.1"/>
    </source>
</evidence>
<comment type="caution">
    <text evidence="2">The sequence shown here is derived from an EMBL/GenBank/DDBJ whole genome shotgun (WGS) entry which is preliminary data.</text>
</comment>
<proteinExistence type="predicted"/>
<feature type="region of interest" description="Disordered" evidence="1">
    <location>
        <begin position="1"/>
        <end position="26"/>
    </location>
</feature>
<evidence type="ECO:0000256" key="1">
    <source>
        <dbReference type="SAM" id="MobiDB-lite"/>
    </source>
</evidence>
<reference evidence="2 3" key="1">
    <citation type="journal article" date="2020" name="Nature">
        <title>Six reference-quality genomes reveal evolution of bat adaptations.</title>
        <authorList>
            <person name="Jebb D."/>
            <person name="Huang Z."/>
            <person name="Pippel M."/>
            <person name="Hughes G.M."/>
            <person name="Lavrichenko K."/>
            <person name="Devanna P."/>
            <person name="Winkler S."/>
            <person name="Jermiin L.S."/>
            <person name="Skirmuntt E.C."/>
            <person name="Katzourakis A."/>
            <person name="Burkitt-Gray L."/>
            <person name="Ray D.A."/>
            <person name="Sullivan K.A.M."/>
            <person name="Roscito J.G."/>
            <person name="Kirilenko B.M."/>
            <person name="Davalos L.M."/>
            <person name="Corthals A.P."/>
            <person name="Power M.L."/>
            <person name="Jones G."/>
            <person name="Ransome R.D."/>
            <person name="Dechmann D.K.N."/>
            <person name="Locatelli A.G."/>
            <person name="Puechmaille S.J."/>
            <person name="Fedrigo O."/>
            <person name="Jarvis E.D."/>
            <person name="Hiller M."/>
            <person name="Vernes S.C."/>
            <person name="Myers E.W."/>
            <person name="Teeling E.C."/>
        </authorList>
    </citation>
    <scope>NUCLEOTIDE SEQUENCE [LARGE SCALE GENOMIC DNA]</scope>
    <source>
        <strain evidence="2">MRouAeg1</strain>
        <tissue evidence="2">Muscle</tissue>
    </source>
</reference>
<name>A0A7J8BRQ7_ROUAE</name>
<accession>A0A7J8BRQ7</accession>